<dbReference type="PANTHER" id="PTHR30474:SF2">
    <property type="entry name" value="PEPTIDOGLYCAN GLYCOSYLTRANSFERASE FTSW-RELATED"/>
    <property type="match status" value="1"/>
</dbReference>
<keyword evidence="5" id="KW-0328">Glycosyltransferase</keyword>
<protein>
    <recommendedName>
        <fullName evidence="17">Probable peptidoglycan glycosyltransferase FtsW</fullName>
        <ecNumber evidence="19">2.4.99.28</ecNumber>
    </recommendedName>
    <alternativeName>
        <fullName evidence="18">Cell division protein FtsW</fullName>
    </alternativeName>
    <alternativeName>
        <fullName evidence="15">Cell wall polymerase</fullName>
    </alternativeName>
    <alternativeName>
        <fullName evidence="14">Peptidoglycan polymerase</fullName>
    </alternativeName>
</protein>
<proteinExistence type="inferred from homology"/>
<dbReference type="InterPro" id="IPR001182">
    <property type="entry name" value="FtsW/RodA"/>
</dbReference>
<feature type="transmembrane region" description="Helical" evidence="21">
    <location>
        <begin position="254"/>
        <end position="279"/>
    </location>
</feature>
<evidence type="ECO:0000256" key="9">
    <source>
        <dbReference type="ARBA" id="ARBA00022984"/>
    </source>
</evidence>
<dbReference type="GO" id="GO:0008360">
    <property type="term" value="P:regulation of cell shape"/>
    <property type="evidence" value="ECO:0007669"/>
    <property type="project" value="UniProtKB-KW"/>
</dbReference>
<keyword evidence="4 22" id="KW-0132">Cell division</keyword>
<evidence type="ECO:0000256" key="13">
    <source>
        <dbReference type="ARBA" id="ARBA00023316"/>
    </source>
</evidence>
<dbReference type="GO" id="GO:0008955">
    <property type="term" value="F:peptidoglycan glycosyltransferase activity"/>
    <property type="evidence" value="ECO:0007669"/>
    <property type="project" value="UniProtKB-EC"/>
</dbReference>
<evidence type="ECO:0000256" key="19">
    <source>
        <dbReference type="ARBA" id="ARBA00044770"/>
    </source>
</evidence>
<comment type="subcellular location">
    <subcellularLocation>
        <location evidence="1">Cell membrane</location>
        <topology evidence="1">Multi-pass membrane protein</topology>
    </subcellularLocation>
</comment>
<comment type="catalytic activity">
    <reaction evidence="20">
        <text>[GlcNAc-(1-&gt;4)-Mur2Ac(oyl-L-Ala-gamma-D-Glu-L-Lys-D-Ala-D-Ala)](n)-di-trans,octa-cis-undecaprenyl diphosphate + beta-D-GlcNAc-(1-&gt;4)-Mur2Ac(oyl-L-Ala-gamma-D-Glu-L-Lys-D-Ala-D-Ala)-di-trans,octa-cis-undecaprenyl diphosphate = [GlcNAc-(1-&gt;4)-Mur2Ac(oyl-L-Ala-gamma-D-Glu-L-Lys-D-Ala-D-Ala)](n+1)-di-trans,octa-cis-undecaprenyl diphosphate + di-trans,octa-cis-undecaprenyl diphosphate + H(+)</text>
        <dbReference type="Rhea" id="RHEA:23708"/>
        <dbReference type="Rhea" id="RHEA-COMP:9602"/>
        <dbReference type="Rhea" id="RHEA-COMP:9603"/>
        <dbReference type="ChEBI" id="CHEBI:15378"/>
        <dbReference type="ChEBI" id="CHEBI:58405"/>
        <dbReference type="ChEBI" id="CHEBI:60033"/>
        <dbReference type="ChEBI" id="CHEBI:78435"/>
        <dbReference type="EC" id="2.4.99.28"/>
    </reaction>
</comment>
<evidence type="ECO:0000256" key="17">
    <source>
        <dbReference type="ARBA" id="ARBA00041185"/>
    </source>
</evidence>
<sequence length="368" mass="40851">MKRPFDKQFFYLILILVAVGLIFVADISAPQALNFFNDKFHFLKSQIISAVIGIVIMYIISFVNYSLYKKIATPLFIFSCLLLLLVFIPGLSYEALGARRWINIVGFNFQPSEVVKLTLAIYLAKLAEIGKKPIAYFAPFVLVAGLIMLQPDLGTTLVISIIALAQIFVSGIPFLYFFISLLVGLLGVIGLILISPYRRDRLLTFFENTVDPLGKGYHIRQILLALGSGGFFGVGLGQSRQKYLFLPEASTDSIFAAIAEELGFLGSFVLIIIFAFFVYKAFMIARYAPDTFSKILAVGISSWISGQIIINISSMTALTPLTGIPLPFFSYGGTSLVMVLVGCGILLNINRYGTKKVVDHRKSRRHYR</sequence>
<dbReference type="PATRIC" id="fig|1618566.3.peg.134"/>
<feature type="transmembrane region" description="Helical" evidence="21">
    <location>
        <begin position="217"/>
        <end position="234"/>
    </location>
</feature>
<evidence type="ECO:0000256" key="21">
    <source>
        <dbReference type="SAM" id="Phobius"/>
    </source>
</evidence>
<keyword evidence="9" id="KW-0573">Peptidoglycan synthesis</keyword>
<evidence type="ECO:0000256" key="5">
    <source>
        <dbReference type="ARBA" id="ARBA00022676"/>
    </source>
</evidence>
<feature type="transmembrane region" description="Helical" evidence="21">
    <location>
        <begin position="75"/>
        <end position="95"/>
    </location>
</feature>
<feature type="transmembrane region" description="Helical" evidence="21">
    <location>
        <begin position="101"/>
        <end position="124"/>
    </location>
</feature>
<evidence type="ECO:0000256" key="1">
    <source>
        <dbReference type="ARBA" id="ARBA00004651"/>
    </source>
</evidence>
<dbReference type="Proteomes" id="UP000034778">
    <property type="component" value="Unassembled WGS sequence"/>
</dbReference>
<feature type="transmembrane region" description="Helical" evidence="21">
    <location>
        <begin position="47"/>
        <end position="68"/>
    </location>
</feature>
<keyword evidence="6" id="KW-0808">Transferase</keyword>
<feature type="transmembrane region" description="Helical" evidence="21">
    <location>
        <begin position="324"/>
        <end position="347"/>
    </location>
</feature>
<name>A0A0F9ZMT8_9BACT</name>
<evidence type="ECO:0000313" key="22">
    <source>
        <dbReference type="EMBL" id="KKP45539.1"/>
    </source>
</evidence>
<evidence type="ECO:0000313" key="23">
    <source>
        <dbReference type="Proteomes" id="UP000034778"/>
    </source>
</evidence>
<dbReference type="EC" id="2.4.99.28" evidence="19"/>
<dbReference type="GO" id="GO:0032153">
    <property type="term" value="C:cell division site"/>
    <property type="evidence" value="ECO:0007669"/>
    <property type="project" value="TreeGrafter"/>
</dbReference>
<keyword evidence="8" id="KW-0133">Cell shape</keyword>
<dbReference type="GO" id="GO:0005886">
    <property type="term" value="C:plasma membrane"/>
    <property type="evidence" value="ECO:0007669"/>
    <property type="project" value="UniProtKB-SubCell"/>
</dbReference>
<feature type="transmembrane region" description="Helical" evidence="21">
    <location>
        <begin position="291"/>
        <end position="312"/>
    </location>
</feature>
<keyword evidence="10 21" id="KW-1133">Transmembrane helix</keyword>
<evidence type="ECO:0000256" key="8">
    <source>
        <dbReference type="ARBA" id="ARBA00022960"/>
    </source>
</evidence>
<dbReference type="InterPro" id="IPR013437">
    <property type="entry name" value="FtsW"/>
</dbReference>
<dbReference type="Pfam" id="PF01098">
    <property type="entry name" value="FTSW_RODA_SPOVE"/>
    <property type="match status" value="1"/>
</dbReference>
<evidence type="ECO:0000256" key="7">
    <source>
        <dbReference type="ARBA" id="ARBA00022692"/>
    </source>
</evidence>
<evidence type="ECO:0000256" key="12">
    <source>
        <dbReference type="ARBA" id="ARBA00023306"/>
    </source>
</evidence>
<keyword evidence="13" id="KW-0961">Cell wall biogenesis/degradation</keyword>
<evidence type="ECO:0000256" key="2">
    <source>
        <dbReference type="ARBA" id="ARBA00004752"/>
    </source>
</evidence>
<dbReference type="EMBL" id="LBOW01000001">
    <property type="protein sequence ID" value="KKP45539.1"/>
    <property type="molecule type" value="Genomic_DNA"/>
</dbReference>
<organism evidence="22 23">
    <name type="scientific">Candidatus Woesebacteria bacterium GW2011_GWB1_33_22</name>
    <dbReference type="NCBI Taxonomy" id="1618566"/>
    <lineage>
        <taxon>Bacteria</taxon>
        <taxon>Candidatus Woeseibacteriota</taxon>
    </lineage>
</organism>
<dbReference type="NCBIfam" id="TIGR02614">
    <property type="entry name" value="ftsW"/>
    <property type="match status" value="1"/>
</dbReference>
<dbReference type="GO" id="GO:0071555">
    <property type="term" value="P:cell wall organization"/>
    <property type="evidence" value="ECO:0007669"/>
    <property type="project" value="UniProtKB-KW"/>
</dbReference>
<evidence type="ECO:0000256" key="4">
    <source>
        <dbReference type="ARBA" id="ARBA00022618"/>
    </source>
</evidence>
<reference evidence="22 23" key="1">
    <citation type="journal article" date="2015" name="Nature">
        <title>rRNA introns, odd ribosomes, and small enigmatic genomes across a large radiation of phyla.</title>
        <authorList>
            <person name="Brown C.T."/>
            <person name="Hug L.A."/>
            <person name="Thomas B.C."/>
            <person name="Sharon I."/>
            <person name="Castelle C.J."/>
            <person name="Singh A."/>
            <person name="Wilkins M.J."/>
            <person name="Williams K.H."/>
            <person name="Banfield J.F."/>
        </authorList>
    </citation>
    <scope>NUCLEOTIDE SEQUENCE [LARGE SCALE GENOMIC DNA]</scope>
</reference>
<evidence type="ECO:0000256" key="20">
    <source>
        <dbReference type="ARBA" id="ARBA00049902"/>
    </source>
</evidence>
<keyword evidence="11 21" id="KW-0472">Membrane</keyword>
<feature type="transmembrane region" description="Helical" evidence="21">
    <location>
        <begin position="136"/>
        <end position="169"/>
    </location>
</feature>
<evidence type="ECO:0000256" key="18">
    <source>
        <dbReference type="ARBA" id="ARBA00041418"/>
    </source>
</evidence>
<dbReference type="GO" id="GO:0051301">
    <property type="term" value="P:cell division"/>
    <property type="evidence" value="ECO:0007669"/>
    <property type="project" value="UniProtKB-KW"/>
</dbReference>
<dbReference type="PANTHER" id="PTHR30474">
    <property type="entry name" value="CELL CYCLE PROTEIN"/>
    <property type="match status" value="1"/>
</dbReference>
<evidence type="ECO:0000256" key="6">
    <source>
        <dbReference type="ARBA" id="ARBA00022679"/>
    </source>
</evidence>
<dbReference type="AlphaFoldDB" id="A0A0F9ZMT8"/>
<evidence type="ECO:0000256" key="16">
    <source>
        <dbReference type="ARBA" id="ARBA00038053"/>
    </source>
</evidence>
<comment type="similarity">
    <text evidence="16">Belongs to the SEDS family. FtsW subfamily.</text>
</comment>
<feature type="transmembrane region" description="Helical" evidence="21">
    <location>
        <begin position="9"/>
        <end position="27"/>
    </location>
</feature>
<comment type="pathway">
    <text evidence="2">Cell wall biogenesis; peptidoglycan biosynthesis.</text>
</comment>
<evidence type="ECO:0000256" key="3">
    <source>
        <dbReference type="ARBA" id="ARBA00022475"/>
    </source>
</evidence>
<gene>
    <name evidence="22" type="ORF">UR35_C0001G0136</name>
</gene>
<evidence type="ECO:0000256" key="11">
    <source>
        <dbReference type="ARBA" id="ARBA00023136"/>
    </source>
</evidence>
<evidence type="ECO:0000256" key="10">
    <source>
        <dbReference type="ARBA" id="ARBA00022989"/>
    </source>
</evidence>
<evidence type="ECO:0000256" key="14">
    <source>
        <dbReference type="ARBA" id="ARBA00032370"/>
    </source>
</evidence>
<dbReference type="GO" id="GO:0009252">
    <property type="term" value="P:peptidoglycan biosynthetic process"/>
    <property type="evidence" value="ECO:0007669"/>
    <property type="project" value="UniProtKB-KW"/>
</dbReference>
<feature type="transmembrane region" description="Helical" evidence="21">
    <location>
        <begin position="175"/>
        <end position="197"/>
    </location>
</feature>
<dbReference type="STRING" id="1618566.UR35_C0001G0136"/>
<dbReference type="GO" id="GO:0015648">
    <property type="term" value="F:lipid-linked peptidoglycan transporter activity"/>
    <property type="evidence" value="ECO:0007669"/>
    <property type="project" value="TreeGrafter"/>
</dbReference>
<keyword evidence="3" id="KW-1003">Cell membrane</keyword>
<evidence type="ECO:0000256" key="15">
    <source>
        <dbReference type="ARBA" id="ARBA00033270"/>
    </source>
</evidence>
<keyword evidence="7 21" id="KW-0812">Transmembrane</keyword>
<keyword evidence="12" id="KW-0131">Cell cycle</keyword>
<comment type="caution">
    <text evidence="22">The sequence shown here is derived from an EMBL/GenBank/DDBJ whole genome shotgun (WGS) entry which is preliminary data.</text>
</comment>
<accession>A0A0F9ZMT8</accession>